<dbReference type="EMBL" id="JBBPBN010000009">
    <property type="protein sequence ID" value="KAK9032226.1"/>
    <property type="molecule type" value="Genomic_DNA"/>
</dbReference>
<proteinExistence type="predicted"/>
<dbReference type="Proteomes" id="UP001396334">
    <property type="component" value="Unassembled WGS sequence"/>
</dbReference>
<evidence type="ECO:0000313" key="1">
    <source>
        <dbReference type="EMBL" id="KAK9032226.1"/>
    </source>
</evidence>
<organism evidence="1 2">
    <name type="scientific">Hibiscus sabdariffa</name>
    <name type="common">roselle</name>
    <dbReference type="NCBI Taxonomy" id="183260"/>
    <lineage>
        <taxon>Eukaryota</taxon>
        <taxon>Viridiplantae</taxon>
        <taxon>Streptophyta</taxon>
        <taxon>Embryophyta</taxon>
        <taxon>Tracheophyta</taxon>
        <taxon>Spermatophyta</taxon>
        <taxon>Magnoliopsida</taxon>
        <taxon>eudicotyledons</taxon>
        <taxon>Gunneridae</taxon>
        <taxon>Pentapetalae</taxon>
        <taxon>rosids</taxon>
        <taxon>malvids</taxon>
        <taxon>Malvales</taxon>
        <taxon>Malvaceae</taxon>
        <taxon>Malvoideae</taxon>
        <taxon>Hibiscus</taxon>
    </lineage>
</organism>
<keyword evidence="2" id="KW-1185">Reference proteome</keyword>
<name>A0ABR2T4L9_9ROSI</name>
<comment type="caution">
    <text evidence="1">The sequence shown here is derived from an EMBL/GenBank/DDBJ whole genome shotgun (WGS) entry which is preliminary data.</text>
</comment>
<gene>
    <name evidence="1" type="ORF">V6N11_056500</name>
</gene>
<reference evidence="1 2" key="1">
    <citation type="journal article" date="2024" name="G3 (Bethesda)">
        <title>Genome assembly of Hibiscus sabdariffa L. provides insights into metabolisms of medicinal natural products.</title>
        <authorList>
            <person name="Kim T."/>
        </authorList>
    </citation>
    <scope>NUCLEOTIDE SEQUENCE [LARGE SCALE GENOMIC DNA]</scope>
    <source>
        <strain evidence="1">TK-2024</strain>
        <tissue evidence="1">Old leaves</tissue>
    </source>
</reference>
<sequence length="158" mass="17957">MQDDHELGPGIDLKPNEGNIPMIMLRCEFWLEFDKKADLVLIHICSYLEIVMYQYSDCLEFMYKKWTIKVSWPYRLGPIGTPCDTLLCQICLKISPKSSWNYYRCTSAGGLVHDHDMPVPKKRHGPSALIAVAAPVNNLQLTVAYGVQKQAIPSGQWV</sequence>
<protein>
    <submittedName>
        <fullName evidence="1">Uncharacterized protein</fullName>
    </submittedName>
</protein>
<accession>A0ABR2T4L9</accession>
<evidence type="ECO:0000313" key="2">
    <source>
        <dbReference type="Proteomes" id="UP001396334"/>
    </source>
</evidence>